<dbReference type="InterPro" id="IPR015424">
    <property type="entry name" value="PyrdxlP-dep_Trfase"/>
</dbReference>
<name>A0A9P9GHJ6_FUSSL</name>
<evidence type="ECO:0000313" key="2">
    <source>
        <dbReference type="EMBL" id="KAH7239643.1"/>
    </source>
</evidence>
<dbReference type="InterPro" id="IPR015422">
    <property type="entry name" value="PyrdxlP-dep_Trfase_small"/>
</dbReference>
<dbReference type="Pfam" id="PF00155">
    <property type="entry name" value="Aminotran_1_2"/>
    <property type="match status" value="1"/>
</dbReference>
<dbReference type="EMBL" id="JAGTJS010000021">
    <property type="protein sequence ID" value="KAH7239643.1"/>
    <property type="molecule type" value="Genomic_DNA"/>
</dbReference>
<dbReference type="OrthoDB" id="7042322at2759"/>
<dbReference type="SUPFAM" id="SSF53383">
    <property type="entry name" value="PLP-dependent transferases"/>
    <property type="match status" value="1"/>
</dbReference>
<proteinExistence type="predicted"/>
<dbReference type="Gene3D" id="3.90.1150.10">
    <property type="entry name" value="Aspartate Aminotransferase, domain 1"/>
    <property type="match status" value="1"/>
</dbReference>
<organism evidence="2 3">
    <name type="scientific">Fusarium solani</name>
    <name type="common">Filamentous fungus</name>
    <dbReference type="NCBI Taxonomy" id="169388"/>
    <lineage>
        <taxon>Eukaryota</taxon>
        <taxon>Fungi</taxon>
        <taxon>Dikarya</taxon>
        <taxon>Ascomycota</taxon>
        <taxon>Pezizomycotina</taxon>
        <taxon>Sordariomycetes</taxon>
        <taxon>Hypocreomycetidae</taxon>
        <taxon>Hypocreales</taxon>
        <taxon>Nectriaceae</taxon>
        <taxon>Fusarium</taxon>
        <taxon>Fusarium solani species complex</taxon>
    </lineage>
</organism>
<dbReference type="GO" id="GO:0030170">
    <property type="term" value="F:pyridoxal phosphate binding"/>
    <property type="evidence" value="ECO:0007669"/>
    <property type="project" value="InterPro"/>
</dbReference>
<dbReference type="PANTHER" id="PTHR43510:SF1">
    <property type="entry name" value="AMINOTRANSFERASE FUNCTION, HYPOTHETICAL (EUROFUNG)"/>
    <property type="match status" value="1"/>
</dbReference>
<dbReference type="PANTHER" id="PTHR43510">
    <property type="entry name" value="AMINOTRANSFERASE FUNCTION, HYPOTHETICAL (EUROFUNG)"/>
    <property type="match status" value="1"/>
</dbReference>
<reference evidence="2" key="1">
    <citation type="journal article" date="2021" name="Nat. Commun.">
        <title>Genetic determinants of endophytism in the Arabidopsis root mycobiome.</title>
        <authorList>
            <person name="Mesny F."/>
            <person name="Miyauchi S."/>
            <person name="Thiergart T."/>
            <person name="Pickel B."/>
            <person name="Atanasova L."/>
            <person name="Karlsson M."/>
            <person name="Huettel B."/>
            <person name="Barry K.W."/>
            <person name="Haridas S."/>
            <person name="Chen C."/>
            <person name="Bauer D."/>
            <person name="Andreopoulos W."/>
            <person name="Pangilinan J."/>
            <person name="LaButti K."/>
            <person name="Riley R."/>
            <person name="Lipzen A."/>
            <person name="Clum A."/>
            <person name="Drula E."/>
            <person name="Henrissat B."/>
            <person name="Kohler A."/>
            <person name="Grigoriev I.V."/>
            <person name="Martin F.M."/>
            <person name="Hacquard S."/>
        </authorList>
    </citation>
    <scope>NUCLEOTIDE SEQUENCE</scope>
    <source>
        <strain evidence="2">FSSC 5 MPI-SDFR-AT-0091</strain>
    </source>
</reference>
<dbReference type="AlphaFoldDB" id="A0A9P9GHJ6"/>
<dbReference type="CDD" id="cd00609">
    <property type="entry name" value="AAT_like"/>
    <property type="match status" value="1"/>
</dbReference>
<evidence type="ECO:0000313" key="3">
    <source>
        <dbReference type="Proteomes" id="UP000736672"/>
    </source>
</evidence>
<dbReference type="Proteomes" id="UP000736672">
    <property type="component" value="Unassembled WGS sequence"/>
</dbReference>
<feature type="domain" description="Aminotransferase class I/classII large" evidence="1">
    <location>
        <begin position="22"/>
        <end position="360"/>
    </location>
</feature>
<evidence type="ECO:0000259" key="1">
    <source>
        <dbReference type="Pfam" id="PF00155"/>
    </source>
</evidence>
<protein>
    <submittedName>
        <fullName evidence="2">Pyridoxal phosphate-dependent transferase</fullName>
    </submittedName>
</protein>
<dbReference type="Gene3D" id="3.40.640.10">
    <property type="entry name" value="Type I PLP-dependent aspartate aminotransferase-like (Major domain)"/>
    <property type="match status" value="1"/>
</dbReference>
<comment type="caution">
    <text evidence="2">The sequence shown here is derived from an EMBL/GenBank/DDBJ whole genome shotgun (WGS) entry which is preliminary data.</text>
</comment>
<dbReference type="InterPro" id="IPR004839">
    <property type="entry name" value="Aminotransferase_I/II_large"/>
</dbReference>
<keyword evidence="3" id="KW-1185">Reference proteome</keyword>
<gene>
    <name evidence="2" type="ORF">B0J15DRAFT_568977</name>
</gene>
<dbReference type="GO" id="GO:0016740">
    <property type="term" value="F:transferase activity"/>
    <property type="evidence" value="ECO:0007669"/>
    <property type="project" value="UniProtKB-KW"/>
</dbReference>
<accession>A0A9P9GHJ6</accession>
<sequence length="371" mass="41400">MKYERMPIEIESPEEYGYDKIKFNLSESSITDQTIESWGLKIPNLTLLYNEHRGETELRKLIAEDAGVNTDDVLITSGAAGALFIITTSQLATMDASGRDHLVVVRPNYATNLETPKAVGCEISYIDVTFESGFQPNVDDIETAIKPNTRLVSVTCPHNPTGSTLSREALDRLVAITKEKGVLLLVDETYRDITFGEKLPVAASLGDHVLSVSSLSKSFGIPGVRIGWLISTNKNLQETFLAAKEQISISGSVINEWIATQVLSRRQQILADTTDEMRVRLQMVESWIESEDLLEWVKPTGGVVCFPRIKKEPEGGFAAFYDRLLTKYATYVGPGHWFELPDNFFRLGYGWPKREELEGGMKAISKALRDE</sequence>
<dbReference type="InterPro" id="IPR015421">
    <property type="entry name" value="PyrdxlP-dep_Trfase_major"/>
</dbReference>
<keyword evidence="2" id="KW-0808">Transferase</keyword>